<dbReference type="Gene3D" id="3.40.225.10">
    <property type="entry name" value="Class II aldolase/adducin N-terminal domain"/>
    <property type="match status" value="1"/>
</dbReference>
<dbReference type="Pfam" id="PF00596">
    <property type="entry name" value="Aldolase_II"/>
    <property type="match status" value="1"/>
</dbReference>
<evidence type="ECO:0000259" key="3">
    <source>
        <dbReference type="SMART" id="SM01007"/>
    </source>
</evidence>
<dbReference type="Proteomes" id="UP000247536">
    <property type="component" value="Unassembled WGS sequence"/>
</dbReference>
<dbReference type="InterPro" id="IPR001303">
    <property type="entry name" value="Aldolase_II/adducin_N"/>
</dbReference>
<evidence type="ECO:0000313" key="5">
    <source>
        <dbReference type="Proteomes" id="UP000247536"/>
    </source>
</evidence>
<name>A0ABX5NM07_9HYPH</name>
<evidence type="ECO:0000256" key="2">
    <source>
        <dbReference type="ARBA" id="ARBA00023239"/>
    </source>
</evidence>
<keyword evidence="5" id="KW-1185">Reference proteome</keyword>
<dbReference type="InterPro" id="IPR050197">
    <property type="entry name" value="Aldolase_class_II_sugar_metab"/>
</dbReference>
<gene>
    <name evidence="4" type="ORF">DMY87_23285</name>
</gene>
<dbReference type="EMBL" id="QJRY01000013">
    <property type="protein sequence ID" value="PYB69807.1"/>
    <property type="molecule type" value="Genomic_DNA"/>
</dbReference>
<dbReference type="RefSeq" id="WP_110794036.1">
    <property type="nucleotide sequence ID" value="NZ_QJRY01000013.1"/>
</dbReference>
<reference evidence="4 5" key="1">
    <citation type="submission" date="2018-06" db="EMBL/GenBank/DDBJ databases">
        <title>Rhizobium wuzhouense sp. nov., isolated from roots of Oryza officinalis.</title>
        <authorList>
            <person name="Yuan T."/>
        </authorList>
    </citation>
    <scope>NUCLEOTIDE SEQUENCE [LARGE SCALE GENOMIC DNA]</scope>
    <source>
        <strain evidence="4 5">W44</strain>
    </source>
</reference>
<dbReference type="PANTHER" id="PTHR22789">
    <property type="entry name" value="FUCULOSE PHOSPHATE ALDOLASE"/>
    <property type="match status" value="1"/>
</dbReference>
<evidence type="ECO:0000256" key="1">
    <source>
        <dbReference type="ARBA" id="ARBA00022723"/>
    </source>
</evidence>
<comment type="caution">
    <text evidence="4">The sequence shown here is derived from an EMBL/GenBank/DDBJ whole genome shotgun (WGS) entry which is preliminary data.</text>
</comment>
<sequence length="217" mass="23504">MNRFTTARQEIVDMCRHLSDHGYFAGTGGNIGVRLDDRLMAVTPSATDYYTMTAADVPILEIATLSVVAGEKTPTVEKALHSTMLQAHPSRYASIHTHQPIASAVALLHEMLPWAPGCDLTALGPHVALVPYRPSGTSMLAKAFARTILPDVYAYLMASHGVICAANDLKSAAGMLRQIEASAALYLRKLIQNRSTLDKQVRTFLLNVLDKTESQGA</sequence>
<dbReference type="SUPFAM" id="SSF53639">
    <property type="entry name" value="AraD/HMP-PK domain-like"/>
    <property type="match status" value="1"/>
</dbReference>
<keyword evidence="2" id="KW-0456">Lyase</keyword>
<dbReference type="InterPro" id="IPR036409">
    <property type="entry name" value="Aldolase_II/adducin_N_sf"/>
</dbReference>
<dbReference type="SMART" id="SM01007">
    <property type="entry name" value="Aldolase_II"/>
    <property type="match status" value="1"/>
</dbReference>
<keyword evidence="1" id="KW-0479">Metal-binding</keyword>
<protein>
    <submittedName>
        <fullName evidence="4">Class II aldolase family protein</fullName>
    </submittedName>
</protein>
<feature type="domain" description="Class II aldolase/adducin N-terminal" evidence="3">
    <location>
        <begin position="9"/>
        <end position="187"/>
    </location>
</feature>
<evidence type="ECO:0000313" key="4">
    <source>
        <dbReference type="EMBL" id="PYB69807.1"/>
    </source>
</evidence>
<organism evidence="4 5">
    <name type="scientific">Rhizobium wuzhouense</name>
    <dbReference type="NCBI Taxonomy" id="1986026"/>
    <lineage>
        <taxon>Bacteria</taxon>
        <taxon>Pseudomonadati</taxon>
        <taxon>Pseudomonadota</taxon>
        <taxon>Alphaproteobacteria</taxon>
        <taxon>Hyphomicrobiales</taxon>
        <taxon>Rhizobiaceae</taxon>
        <taxon>Rhizobium/Agrobacterium group</taxon>
        <taxon>Rhizobium</taxon>
    </lineage>
</organism>
<dbReference type="PANTHER" id="PTHR22789:SF0">
    <property type="entry name" value="3-OXO-TETRONATE 4-PHOSPHATE DECARBOXYLASE-RELATED"/>
    <property type="match status" value="1"/>
</dbReference>
<accession>A0ABX5NM07</accession>
<proteinExistence type="predicted"/>